<comment type="caution">
    <text evidence="4">The sequence shown here is derived from an EMBL/GenBank/DDBJ whole genome shotgun (WGS) entry which is preliminary data.</text>
</comment>
<feature type="compositionally biased region" description="Polar residues" evidence="1">
    <location>
        <begin position="331"/>
        <end position="343"/>
    </location>
</feature>
<protein>
    <recommendedName>
        <fullName evidence="6">LPXTG-domain-containing protein</fullName>
    </recommendedName>
</protein>
<accession>A0A9P8CQJ5</accession>
<dbReference type="AlphaFoldDB" id="A0A9P8CQJ5"/>
<evidence type="ECO:0000256" key="3">
    <source>
        <dbReference type="SAM" id="SignalP"/>
    </source>
</evidence>
<feature type="region of interest" description="Disordered" evidence="1">
    <location>
        <begin position="370"/>
        <end position="445"/>
    </location>
</feature>
<keyword evidence="5" id="KW-1185">Reference proteome</keyword>
<keyword evidence="2" id="KW-0812">Transmembrane</keyword>
<evidence type="ECO:0000256" key="2">
    <source>
        <dbReference type="SAM" id="Phobius"/>
    </source>
</evidence>
<feature type="compositionally biased region" description="Basic and acidic residues" evidence="1">
    <location>
        <begin position="409"/>
        <end position="420"/>
    </location>
</feature>
<dbReference type="GeneID" id="70291238"/>
<evidence type="ECO:0008006" key="6">
    <source>
        <dbReference type="Google" id="ProtNLM"/>
    </source>
</evidence>
<keyword evidence="2" id="KW-0472">Membrane</keyword>
<sequence>MAIINALAVLLALIHITAALQVTPGSPCSSVCLDDPDLDDSDPESSNTTPDDIVCDVKDFISEAKGQKFQRCLNCLQDSGFEHGLESDQQWFFYNLRFAVDYCVLGDFNATDVEAGPCATKESCGALNKALSDGLLEPAYSEAYDYCDVNHSVVLSSYMDDCVTCVHSFNPYLANFLAAIQAGCEQKPLSGTIVGLNETIFTTNTVLITDPSTTSSADTSTGPVLSTPIIAGIAIGGVILLLLIAGCVYMQIRRRRNKKRIRRVSPLEFRCQTHVTPLTADFPPGVGEKSYVSPSAALGSNPPEKRLTSIVTTTPAMPAKAAASPRLGEYTTPTSTTSIRSNAPLLSSSYRPYVPAEYGMSGAPGLAITTTERSPYQGFPSPRHASFTEQSSLSPQQNQTVWDQSEAGRTGRDMGRKKESPATNGSPTSMTNIQTSFPPPPSGRR</sequence>
<feature type="compositionally biased region" description="Polar residues" evidence="1">
    <location>
        <begin position="421"/>
        <end position="436"/>
    </location>
</feature>
<evidence type="ECO:0000313" key="4">
    <source>
        <dbReference type="EMBL" id="KAG9255372.1"/>
    </source>
</evidence>
<organism evidence="4 5">
    <name type="scientific">Emericellopsis atlantica</name>
    <dbReference type="NCBI Taxonomy" id="2614577"/>
    <lineage>
        <taxon>Eukaryota</taxon>
        <taxon>Fungi</taxon>
        <taxon>Dikarya</taxon>
        <taxon>Ascomycota</taxon>
        <taxon>Pezizomycotina</taxon>
        <taxon>Sordariomycetes</taxon>
        <taxon>Hypocreomycetidae</taxon>
        <taxon>Hypocreales</taxon>
        <taxon>Bionectriaceae</taxon>
        <taxon>Emericellopsis</taxon>
    </lineage>
</organism>
<proteinExistence type="predicted"/>
<feature type="signal peptide" evidence="3">
    <location>
        <begin position="1"/>
        <end position="19"/>
    </location>
</feature>
<dbReference type="EMBL" id="MU251251">
    <property type="protein sequence ID" value="KAG9255372.1"/>
    <property type="molecule type" value="Genomic_DNA"/>
</dbReference>
<evidence type="ECO:0000256" key="1">
    <source>
        <dbReference type="SAM" id="MobiDB-lite"/>
    </source>
</evidence>
<dbReference type="RefSeq" id="XP_046119296.1">
    <property type="nucleotide sequence ID" value="XM_046260335.1"/>
</dbReference>
<feature type="region of interest" description="Disordered" evidence="1">
    <location>
        <begin position="318"/>
        <end position="343"/>
    </location>
</feature>
<dbReference type="OrthoDB" id="5426678at2759"/>
<keyword evidence="3" id="KW-0732">Signal</keyword>
<reference evidence="4" key="1">
    <citation type="journal article" date="2021" name="IMA Fungus">
        <title>Genomic characterization of three marine fungi, including Emericellopsis atlantica sp. nov. with signatures of a generalist lifestyle and marine biomass degradation.</title>
        <authorList>
            <person name="Hagestad O.C."/>
            <person name="Hou L."/>
            <person name="Andersen J.H."/>
            <person name="Hansen E.H."/>
            <person name="Altermark B."/>
            <person name="Li C."/>
            <person name="Kuhnert E."/>
            <person name="Cox R.J."/>
            <person name="Crous P.W."/>
            <person name="Spatafora J.W."/>
            <person name="Lail K."/>
            <person name="Amirebrahimi M."/>
            <person name="Lipzen A."/>
            <person name="Pangilinan J."/>
            <person name="Andreopoulos W."/>
            <person name="Hayes R.D."/>
            <person name="Ng V."/>
            <person name="Grigoriev I.V."/>
            <person name="Jackson S.A."/>
            <person name="Sutton T.D.S."/>
            <person name="Dobson A.D.W."/>
            <person name="Rama T."/>
        </authorList>
    </citation>
    <scope>NUCLEOTIDE SEQUENCE</scope>
    <source>
        <strain evidence="4">TS7</strain>
    </source>
</reference>
<feature type="chain" id="PRO_5040193359" description="LPXTG-domain-containing protein" evidence="3">
    <location>
        <begin position="20"/>
        <end position="445"/>
    </location>
</feature>
<feature type="compositionally biased region" description="Polar residues" evidence="1">
    <location>
        <begin position="387"/>
        <end position="403"/>
    </location>
</feature>
<keyword evidence="2" id="KW-1133">Transmembrane helix</keyword>
<name>A0A9P8CQJ5_9HYPO</name>
<gene>
    <name evidence="4" type="ORF">F5Z01DRAFT_50939</name>
</gene>
<dbReference type="Proteomes" id="UP000887229">
    <property type="component" value="Unassembled WGS sequence"/>
</dbReference>
<feature type="transmembrane region" description="Helical" evidence="2">
    <location>
        <begin position="229"/>
        <end position="252"/>
    </location>
</feature>
<evidence type="ECO:0000313" key="5">
    <source>
        <dbReference type="Proteomes" id="UP000887229"/>
    </source>
</evidence>